<comment type="catalytic activity">
    <reaction evidence="14 15">
        <text>tRNA(Phe) + L-phenylalanine + ATP = L-phenylalanyl-tRNA(Phe) + AMP + diphosphate + H(+)</text>
        <dbReference type="Rhea" id="RHEA:19413"/>
        <dbReference type="Rhea" id="RHEA-COMP:9668"/>
        <dbReference type="Rhea" id="RHEA-COMP:9699"/>
        <dbReference type="ChEBI" id="CHEBI:15378"/>
        <dbReference type="ChEBI" id="CHEBI:30616"/>
        <dbReference type="ChEBI" id="CHEBI:33019"/>
        <dbReference type="ChEBI" id="CHEBI:58095"/>
        <dbReference type="ChEBI" id="CHEBI:78442"/>
        <dbReference type="ChEBI" id="CHEBI:78531"/>
        <dbReference type="ChEBI" id="CHEBI:456215"/>
        <dbReference type="EC" id="6.1.1.20"/>
    </reaction>
</comment>
<dbReference type="InterPro" id="IPR004532">
    <property type="entry name" value="Phe-tRNA-ligase_IIc_bsu_bact"/>
</dbReference>
<sequence>MRVPISWLRDIVGKNSLPDEMTAEQVAAALVRVGLEEEAILGGEVSGPLVVGRVLTRVEEPQKNGKVINWCTVDVGENGQRLSEQKYQEIVCGAHNFDVGDLVVVVLPGAVLPGGFEISARKTYGHMSNGMICAEDELGLGEDHEGIIVLTEYFKNNPDKLARCVPGADAIELLGLDEKVVEINVTPDRGYAFSMRGVARDFALSVGAPVVDPAVDAASRAPEGNESGYEVRLEDESPIRGNEGCDRYVARVVRGVNPDTPTPEWMVQRLVQSGMRPISFVVDVTNYVMLLLGNPLHAFDLSHLEGPIVVRRARPDEKLTTLDGVERELHCEDLVITDSGEKPLVLAGVMGGMGVEVTDKTTDVLIEAACFDPVSVARSSRRHRLSSESSKRFERGVDPALAPAAAEMVADLLVRYAGGTADEGVTDVGERAALARITTPFTMSMHEPERLVGLKWTPAQIGEELSRLGVSATGNGDGTLSIVAPSWRPDLRTGADVVEELTRLRGYEQIGSVLPAAPGGRGLTVAQRVVRRVSDTLANAGFVEVLTYPFVASERFDELQYGEDDERRVARRLVNPLRAEQPLLRTTVLSTLVDAAARNVARGIRDVAVFEVGRVVHGVEEPVAAPVPAVGAKPEAEVLAQVAQALPEQPHHVAFVAAGAAVPASPGVEARAFDAADVIGAVLEVGRALGLNLVVEAAECAPWHPGRCAKVSTDSGECVGYAGELAPRVCKAVDLPARTCAAELNVDVLIDAFAACRAQAAKLSTLPVANTDVALVVDEVVSAAEVELALREGAGPLLEELTLFDVFRGEQVGEGKKSLAYRLTFRPREKTLKTTQVSALRDDAVAAAKKATGAELRG</sequence>
<dbReference type="InterPro" id="IPR009061">
    <property type="entry name" value="DNA-bd_dom_put_sf"/>
</dbReference>
<dbReference type="SUPFAM" id="SSF55681">
    <property type="entry name" value="Class II aaRS and biotin synthetases"/>
    <property type="match status" value="1"/>
</dbReference>
<dbReference type="GO" id="GO:0009328">
    <property type="term" value="C:phenylalanine-tRNA ligase complex"/>
    <property type="evidence" value="ECO:0007669"/>
    <property type="project" value="TreeGrafter"/>
</dbReference>
<dbReference type="Pfam" id="PF03484">
    <property type="entry name" value="B5"/>
    <property type="match status" value="1"/>
</dbReference>
<evidence type="ECO:0000256" key="1">
    <source>
        <dbReference type="ARBA" id="ARBA00004496"/>
    </source>
</evidence>
<dbReference type="FunFam" id="3.30.70.380:FF:000001">
    <property type="entry name" value="Phenylalanine--tRNA ligase beta subunit"/>
    <property type="match status" value="1"/>
</dbReference>
<dbReference type="InterPro" id="IPR005146">
    <property type="entry name" value="B3/B4_tRNA-bd"/>
</dbReference>
<dbReference type="Pfam" id="PF03147">
    <property type="entry name" value="FDX-ACB"/>
    <property type="match status" value="1"/>
</dbReference>
<evidence type="ECO:0000256" key="6">
    <source>
        <dbReference type="ARBA" id="ARBA00022598"/>
    </source>
</evidence>
<name>A0A239VHT8_9MICO</name>
<dbReference type="CDD" id="cd02796">
    <property type="entry name" value="tRNA_bind_bactPheRS"/>
    <property type="match status" value="1"/>
</dbReference>
<evidence type="ECO:0000256" key="9">
    <source>
        <dbReference type="ARBA" id="ARBA00022840"/>
    </source>
</evidence>
<protein>
    <recommendedName>
        <fullName evidence="15">Phenylalanine--tRNA ligase beta subunit</fullName>
        <ecNumber evidence="15">6.1.1.20</ecNumber>
    </recommendedName>
    <alternativeName>
        <fullName evidence="15">Phenylalanyl-tRNA synthetase beta subunit</fullName>
        <shortName evidence="15">PheRS</shortName>
    </alternativeName>
</protein>
<dbReference type="Gene3D" id="3.50.40.10">
    <property type="entry name" value="Phenylalanyl-trna Synthetase, Chain B, domain 3"/>
    <property type="match status" value="1"/>
</dbReference>
<evidence type="ECO:0000256" key="2">
    <source>
        <dbReference type="ARBA" id="ARBA00008653"/>
    </source>
</evidence>
<dbReference type="Gene3D" id="3.30.56.10">
    <property type="match status" value="2"/>
</dbReference>
<dbReference type="InterPro" id="IPR020825">
    <property type="entry name" value="Phe-tRNA_synthase-like_B3/B4"/>
</dbReference>
<dbReference type="PROSITE" id="PS50886">
    <property type="entry name" value="TRBD"/>
    <property type="match status" value="1"/>
</dbReference>
<keyword evidence="6 15" id="KW-0436">Ligase</keyword>
<dbReference type="PANTHER" id="PTHR10947">
    <property type="entry name" value="PHENYLALANYL-TRNA SYNTHETASE BETA CHAIN AND LEUCINE-RICH REPEAT-CONTAINING PROTEIN 47"/>
    <property type="match status" value="1"/>
</dbReference>
<gene>
    <name evidence="15 20" type="primary">pheT</name>
    <name evidence="20" type="ORF">SAMEA4475696_01197</name>
</gene>
<evidence type="ECO:0000256" key="16">
    <source>
        <dbReference type="PROSITE-ProRule" id="PRU00209"/>
    </source>
</evidence>
<evidence type="ECO:0000256" key="14">
    <source>
        <dbReference type="ARBA" id="ARBA00049255"/>
    </source>
</evidence>
<feature type="binding site" evidence="15">
    <location>
        <position position="500"/>
    </location>
    <ligand>
        <name>Mg(2+)</name>
        <dbReference type="ChEBI" id="CHEBI:18420"/>
        <note>shared with alpha subunit</note>
    </ligand>
</feature>
<dbReference type="SUPFAM" id="SSF50249">
    <property type="entry name" value="Nucleic acid-binding proteins"/>
    <property type="match status" value="1"/>
</dbReference>
<keyword evidence="8 15" id="KW-0547">Nucleotide-binding</keyword>
<dbReference type="InterPro" id="IPR005121">
    <property type="entry name" value="Fdx_antiC-bd"/>
</dbReference>
<dbReference type="SUPFAM" id="SSF56037">
    <property type="entry name" value="PheT/TilS domain"/>
    <property type="match status" value="1"/>
</dbReference>
<dbReference type="SMART" id="SM00874">
    <property type="entry name" value="B5"/>
    <property type="match status" value="1"/>
</dbReference>
<dbReference type="EMBL" id="LT906453">
    <property type="protein sequence ID" value="SNV21329.1"/>
    <property type="molecule type" value="Genomic_DNA"/>
</dbReference>
<organism evidence="20 21">
    <name type="scientific">Dermatophilus congolensis</name>
    <dbReference type="NCBI Taxonomy" id="1863"/>
    <lineage>
        <taxon>Bacteria</taxon>
        <taxon>Bacillati</taxon>
        <taxon>Actinomycetota</taxon>
        <taxon>Actinomycetes</taxon>
        <taxon>Micrococcales</taxon>
        <taxon>Dermatophilaceae</taxon>
        <taxon>Dermatophilus</taxon>
    </lineage>
</organism>
<evidence type="ECO:0000256" key="11">
    <source>
        <dbReference type="ARBA" id="ARBA00022884"/>
    </source>
</evidence>
<dbReference type="STRING" id="1121387.GCA_000429885_00892"/>
<dbReference type="Pfam" id="PF17759">
    <property type="entry name" value="tRNA_synthFbeta"/>
    <property type="match status" value="1"/>
</dbReference>
<dbReference type="Proteomes" id="UP000242637">
    <property type="component" value="Chromosome 1"/>
</dbReference>
<accession>A0A239VHT8</accession>
<dbReference type="SUPFAM" id="SSF54991">
    <property type="entry name" value="Anticodon-binding domain of PheRS"/>
    <property type="match status" value="1"/>
</dbReference>
<dbReference type="InterPro" id="IPR041616">
    <property type="entry name" value="PheRS_beta_core"/>
</dbReference>
<evidence type="ECO:0000256" key="7">
    <source>
        <dbReference type="ARBA" id="ARBA00022723"/>
    </source>
</evidence>
<dbReference type="AlphaFoldDB" id="A0A239VHT8"/>
<keyword evidence="21" id="KW-1185">Reference proteome</keyword>
<reference evidence="20 21" key="1">
    <citation type="submission" date="2017-06" db="EMBL/GenBank/DDBJ databases">
        <authorList>
            <consortium name="Pathogen Informatics"/>
        </authorList>
    </citation>
    <scope>NUCLEOTIDE SEQUENCE [LARGE SCALE GENOMIC DNA]</scope>
    <source>
        <strain evidence="20 21">NCTC13039</strain>
    </source>
</reference>
<dbReference type="InterPro" id="IPR012340">
    <property type="entry name" value="NA-bd_OB-fold"/>
</dbReference>
<evidence type="ECO:0000256" key="3">
    <source>
        <dbReference type="ARBA" id="ARBA00011209"/>
    </source>
</evidence>
<evidence type="ECO:0000256" key="5">
    <source>
        <dbReference type="ARBA" id="ARBA00022555"/>
    </source>
</evidence>
<comment type="subcellular location">
    <subcellularLocation>
        <location evidence="1 15">Cytoplasm</location>
    </subcellularLocation>
</comment>
<feature type="binding site" evidence="15">
    <location>
        <position position="499"/>
    </location>
    <ligand>
        <name>Mg(2+)</name>
        <dbReference type="ChEBI" id="CHEBI:18420"/>
        <note>shared with alpha subunit</note>
    </ligand>
</feature>
<dbReference type="SMART" id="SM00896">
    <property type="entry name" value="FDX-ACB"/>
    <property type="match status" value="1"/>
</dbReference>
<evidence type="ECO:0000313" key="20">
    <source>
        <dbReference type="EMBL" id="SNV21329.1"/>
    </source>
</evidence>
<dbReference type="Pfam" id="PF01588">
    <property type="entry name" value="tRNA_bind"/>
    <property type="match status" value="1"/>
</dbReference>
<dbReference type="Gene3D" id="2.40.50.140">
    <property type="entry name" value="Nucleic acid-binding proteins"/>
    <property type="match status" value="1"/>
</dbReference>
<dbReference type="GO" id="GO:0000287">
    <property type="term" value="F:magnesium ion binding"/>
    <property type="evidence" value="ECO:0007669"/>
    <property type="project" value="UniProtKB-UniRule"/>
</dbReference>
<dbReference type="PROSITE" id="PS51483">
    <property type="entry name" value="B5"/>
    <property type="match status" value="1"/>
</dbReference>
<proteinExistence type="inferred from homology"/>
<evidence type="ECO:0000313" key="21">
    <source>
        <dbReference type="Proteomes" id="UP000242637"/>
    </source>
</evidence>
<keyword evidence="10 15" id="KW-0460">Magnesium</keyword>
<dbReference type="InterPro" id="IPR045864">
    <property type="entry name" value="aa-tRNA-synth_II/BPL/LPL"/>
</dbReference>
<dbReference type="InterPro" id="IPR036690">
    <property type="entry name" value="Fdx_antiC-bd_sf"/>
</dbReference>
<keyword evidence="4 15" id="KW-0963">Cytoplasm</keyword>
<evidence type="ECO:0000256" key="10">
    <source>
        <dbReference type="ARBA" id="ARBA00022842"/>
    </source>
</evidence>
<dbReference type="OrthoDB" id="9805455at2"/>
<dbReference type="Pfam" id="PF03483">
    <property type="entry name" value="B3_4"/>
    <property type="match status" value="1"/>
</dbReference>
<evidence type="ECO:0000256" key="15">
    <source>
        <dbReference type="HAMAP-Rule" id="MF_00283"/>
    </source>
</evidence>
<dbReference type="GO" id="GO:0000049">
    <property type="term" value="F:tRNA binding"/>
    <property type="evidence" value="ECO:0007669"/>
    <property type="project" value="UniProtKB-UniRule"/>
</dbReference>
<dbReference type="GO" id="GO:0004826">
    <property type="term" value="F:phenylalanine-tRNA ligase activity"/>
    <property type="evidence" value="ECO:0007669"/>
    <property type="project" value="UniProtKB-UniRule"/>
</dbReference>
<dbReference type="InterPro" id="IPR002547">
    <property type="entry name" value="tRNA-bd_dom"/>
</dbReference>
<dbReference type="GO" id="GO:0006432">
    <property type="term" value="P:phenylalanyl-tRNA aminoacylation"/>
    <property type="evidence" value="ECO:0007669"/>
    <property type="project" value="UniProtKB-UniRule"/>
</dbReference>
<dbReference type="Gene3D" id="3.30.930.10">
    <property type="entry name" value="Bira Bifunctional Protein, Domain 2"/>
    <property type="match status" value="1"/>
</dbReference>
<evidence type="ECO:0000256" key="8">
    <source>
        <dbReference type="ARBA" id="ARBA00022741"/>
    </source>
</evidence>
<evidence type="ECO:0000256" key="12">
    <source>
        <dbReference type="ARBA" id="ARBA00022917"/>
    </source>
</evidence>
<keyword evidence="5 16" id="KW-0820">tRNA-binding</keyword>
<keyword evidence="9 15" id="KW-0067">ATP-binding</keyword>
<dbReference type="KEGG" id="dco:SAMEA4475696_1197"/>
<evidence type="ECO:0000259" key="19">
    <source>
        <dbReference type="PROSITE" id="PS51483"/>
    </source>
</evidence>
<dbReference type="Gene3D" id="3.30.70.380">
    <property type="entry name" value="Ferrodoxin-fold anticodon-binding domain"/>
    <property type="match status" value="1"/>
</dbReference>
<keyword evidence="12 15" id="KW-0648">Protein biosynthesis</keyword>
<comment type="cofactor">
    <cofactor evidence="15">
        <name>Mg(2+)</name>
        <dbReference type="ChEBI" id="CHEBI:18420"/>
    </cofactor>
    <text evidence="15">Binds 2 magnesium ions per tetramer.</text>
</comment>
<evidence type="ECO:0000256" key="4">
    <source>
        <dbReference type="ARBA" id="ARBA00022490"/>
    </source>
</evidence>
<dbReference type="PANTHER" id="PTHR10947:SF0">
    <property type="entry name" value="PHENYLALANINE--TRNA LIGASE BETA SUBUNIT"/>
    <property type="match status" value="1"/>
</dbReference>
<dbReference type="NCBIfam" id="TIGR00472">
    <property type="entry name" value="pheT_bact"/>
    <property type="match status" value="1"/>
</dbReference>
<comment type="similarity">
    <text evidence="2 15">Belongs to the phenylalanyl-tRNA synthetase beta subunit family. Type 1 subfamily.</text>
</comment>
<dbReference type="SMART" id="SM00873">
    <property type="entry name" value="B3_4"/>
    <property type="match status" value="1"/>
</dbReference>
<feature type="domain" description="FDX-ACB" evidence="18">
    <location>
        <begin position="764"/>
        <end position="857"/>
    </location>
</feature>
<dbReference type="InterPro" id="IPR033714">
    <property type="entry name" value="tRNA_bind_bactPheRS"/>
</dbReference>
<evidence type="ECO:0000259" key="17">
    <source>
        <dbReference type="PROSITE" id="PS50886"/>
    </source>
</evidence>
<evidence type="ECO:0000256" key="13">
    <source>
        <dbReference type="ARBA" id="ARBA00023146"/>
    </source>
</evidence>
<dbReference type="RefSeq" id="WP_028326901.1">
    <property type="nucleotide sequence ID" value="NZ_LT906453.1"/>
</dbReference>
<dbReference type="GeneID" id="63459429"/>
<feature type="binding site" evidence="15">
    <location>
        <position position="496"/>
    </location>
    <ligand>
        <name>Mg(2+)</name>
        <dbReference type="ChEBI" id="CHEBI:18420"/>
        <note>shared with alpha subunit</note>
    </ligand>
</feature>
<feature type="domain" description="TRNA-binding" evidence="17">
    <location>
        <begin position="43"/>
        <end position="162"/>
    </location>
</feature>
<keyword evidence="11 16" id="KW-0694">RNA-binding</keyword>
<feature type="binding site" evidence="15">
    <location>
        <position position="490"/>
    </location>
    <ligand>
        <name>Mg(2+)</name>
        <dbReference type="ChEBI" id="CHEBI:18420"/>
        <note>shared with alpha subunit</note>
    </ligand>
</feature>
<dbReference type="CDD" id="cd00769">
    <property type="entry name" value="PheRS_beta_core"/>
    <property type="match status" value="1"/>
</dbReference>
<dbReference type="HAMAP" id="MF_00283">
    <property type="entry name" value="Phe_tRNA_synth_beta1"/>
    <property type="match status" value="1"/>
</dbReference>
<comment type="subunit">
    <text evidence="3 15">Tetramer of two alpha and two beta subunits.</text>
</comment>
<evidence type="ECO:0000259" key="18">
    <source>
        <dbReference type="PROSITE" id="PS51447"/>
    </source>
</evidence>
<dbReference type="PROSITE" id="PS51447">
    <property type="entry name" value="FDX_ACB"/>
    <property type="match status" value="1"/>
</dbReference>
<dbReference type="GO" id="GO:0005524">
    <property type="term" value="F:ATP binding"/>
    <property type="evidence" value="ECO:0007669"/>
    <property type="project" value="UniProtKB-UniRule"/>
</dbReference>
<keyword evidence="13 15" id="KW-0030">Aminoacyl-tRNA synthetase</keyword>
<dbReference type="FunFam" id="3.50.40.10:FF:000001">
    <property type="entry name" value="Phenylalanine--tRNA ligase beta subunit"/>
    <property type="match status" value="1"/>
</dbReference>
<dbReference type="InterPro" id="IPR005147">
    <property type="entry name" value="tRNA_synthase_B5-dom"/>
</dbReference>
<dbReference type="SUPFAM" id="SSF46955">
    <property type="entry name" value="Putative DNA-binding domain"/>
    <property type="match status" value="1"/>
</dbReference>
<dbReference type="EC" id="6.1.1.20" evidence="15"/>
<keyword evidence="7 15" id="KW-0479">Metal-binding</keyword>
<dbReference type="InterPro" id="IPR045060">
    <property type="entry name" value="Phe-tRNA-ligase_IIc_bsu"/>
</dbReference>
<feature type="domain" description="B5" evidence="19">
    <location>
        <begin position="436"/>
        <end position="512"/>
    </location>
</feature>